<keyword evidence="1" id="KW-0443">Lipid metabolism</keyword>
<dbReference type="Gene3D" id="3.40.1090.10">
    <property type="entry name" value="Cytosolic phospholipase A2 catalytic domain"/>
    <property type="match status" value="1"/>
</dbReference>
<dbReference type="InterPro" id="IPR002641">
    <property type="entry name" value="PNPLA_dom"/>
</dbReference>
<organism evidence="3 4">
    <name type="scientific">Chitinimonas lacunae</name>
    <dbReference type="NCBI Taxonomy" id="1963018"/>
    <lineage>
        <taxon>Bacteria</taxon>
        <taxon>Pseudomonadati</taxon>
        <taxon>Pseudomonadota</taxon>
        <taxon>Betaproteobacteria</taxon>
        <taxon>Neisseriales</taxon>
        <taxon>Chitinibacteraceae</taxon>
        <taxon>Chitinimonas</taxon>
    </lineage>
</organism>
<dbReference type="InterPro" id="IPR016035">
    <property type="entry name" value="Acyl_Trfase/lysoPLipase"/>
</dbReference>
<dbReference type="SUPFAM" id="SSF52151">
    <property type="entry name" value="FabD/lysophospholipase-like"/>
    <property type="match status" value="1"/>
</dbReference>
<keyword evidence="4" id="KW-1185">Reference proteome</keyword>
<name>A0ABV8MQM3_9NEIS</name>
<protein>
    <submittedName>
        <fullName evidence="3">Patatin-like phospholipase family protein</fullName>
    </submittedName>
</protein>
<dbReference type="RefSeq" id="WP_378165032.1">
    <property type="nucleotide sequence ID" value="NZ_JBHSBU010000001.1"/>
</dbReference>
<evidence type="ECO:0000313" key="3">
    <source>
        <dbReference type="EMBL" id="MFC4160324.1"/>
    </source>
</evidence>
<dbReference type="Proteomes" id="UP001595791">
    <property type="component" value="Unassembled WGS sequence"/>
</dbReference>
<evidence type="ECO:0000313" key="4">
    <source>
        <dbReference type="Proteomes" id="UP001595791"/>
    </source>
</evidence>
<dbReference type="EMBL" id="JBHSBU010000001">
    <property type="protein sequence ID" value="MFC4160324.1"/>
    <property type="molecule type" value="Genomic_DNA"/>
</dbReference>
<sequence length="368" mass="40931">MEAPREHVPAGKKALLISGGAPNATLMAGALVAFIDQGVEFDVVSTSGAGALIGLLYQAPVGGDPRKALSQTVNMGISDLIYRALPINYKVFMKPGTGAELYRKLLAMNPFARELQEQLGDNQAERLLNDWLQLWWQTLSPSNLGPQSLGLCAHVPFASTVIDFAAIKQVKPYFYINAFNVSKGQMEIWTKEELSLDHFLAALSFPLIYPPYQIGEDYYIEGAAIDTINFRALVSDNPAEPGLHTDLDTLVVFDILGSDKLIQKPRDLYDAWVRSIITPLVEISRDDIKLFEYQYNLNPDGTPKRRLLKVPLMADIPADHWPKVLDWSSSNLELLYKVGYNAGLKFCHEHADALNIEFNGRIPPMQLS</sequence>
<proteinExistence type="predicted"/>
<comment type="caution">
    <text evidence="3">The sequence shown here is derived from an EMBL/GenBank/DDBJ whole genome shotgun (WGS) entry which is preliminary data.</text>
</comment>
<accession>A0ABV8MQM3</accession>
<evidence type="ECO:0000256" key="1">
    <source>
        <dbReference type="ARBA" id="ARBA00023098"/>
    </source>
</evidence>
<reference evidence="4" key="1">
    <citation type="journal article" date="2019" name="Int. J. Syst. Evol. Microbiol.">
        <title>The Global Catalogue of Microorganisms (GCM) 10K type strain sequencing project: providing services to taxonomists for standard genome sequencing and annotation.</title>
        <authorList>
            <consortium name="The Broad Institute Genomics Platform"/>
            <consortium name="The Broad Institute Genome Sequencing Center for Infectious Disease"/>
            <person name="Wu L."/>
            <person name="Ma J."/>
        </authorList>
    </citation>
    <scope>NUCLEOTIDE SEQUENCE [LARGE SCALE GENOMIC DNA]</scope>
    <source>
        <strain evidence="4">LMG 29894</strain>
    </source>
</reference>
<evidence type="ECO:0000259" key="2">
    <source>
        <dbReference type="Pfam" id="PF01734"/>
    </source>
</evidence>
<feature type="domain" description="PNPLA" evidence="2">
    <location>
        <begin position="15"/>
        <end position="233"/>
    </location>
</feature>
<dbReference type="Pfam" id="PF01734">
    <property type="entry name" value="Patatin"/>
    <property type="match status" value="1"/>
</dbReference>
<gene>
    <name evidence="3" type="ORF">ACFOW7_13340</name>
</gene>